<keyword evidence="1" id="KW-0456">Lyase</keyword>
<dbReference type="Gene3D" id="1.20.200.10">
    <property type="entry name" value="Fumarase/aspartase (Central domain)"/>
    <property type="match status" value="1"/>
</dbReference>
<dbReference type="GO" id="GO:0016853">
    <property type="term" value="F:isomerase activity"/>
    <property type="evidence" value="ECO:0007669"/>
    <property type="project" value="UniProtKB-KW"/>
</dbReference>
<dbReference type="Pfam" id="PF00206">
    <property type="entry name" value="Lyase_1"/>
    <property type="match status" value="1"/>
</dbReference>
<keyword evidence="5" id="KW-1185">Reference proteome</keyword>
<sequence length="404" mass="42847">MSILLQPWRVRAGGLDDVALVEAVVTSEVAWLDVLEHFGTAPVGVTADARQAWESFSDKQIDWSSAGEQAHQGANPVIGLVSQLRSSLTDAAGEEQAWWVHRGLTSQDVLDTALLVLAREALVAIRRDLRTAGDSLARHATRYRTTPALARTLGQPALPTTWGMRIATWLNGIREADHDLSRLELPVQCGGAVGTSAALVELGIDPVAAATRWAELLELAPRPPWHTMRLPVTRLAAVLAQTTAACGHIAVDVLTLSRAEVAEADEPVMPGRGGSSTMPQKVNPVLSVQLRAIALQSPADLSTVVTTAGLAADERSDGAWQAEWAPLQQLLIGAVAAASITAELASGLVIDERAAKRNLTAAMPGALAEQAAIRRDGQTPHDPTTYLGNATALVDQAVHDWENS</sequence>
<dbReference type="PANTHER" id="PTHR43172:SF2">
    <property type="entry name" value="ADENYLOSUCCINATE LYASE C-TERMINAL DOMAIN-CONTAINING PROTEIN"/>
    <property type="match status" value="1"/>
</dbReference>
<dbReference type="InterPro" id="IPR024083">
    <property type="entry name" value="Fumarase/histidase_N"/>
</dbReference>
<dbReference type="SUPFAM" id="SSF48557">
    <property type="entry name" value="L-aspartase-like"/>
    <property type="match status" value="1"/>
</dbReference>
<reference evidence="4 5" key="1">
    <citation type="submission" date="2019-06" db="EMBL/GenBank/DDBJ databases">
        <title>Sequencing the genomes of 1000 actinobacteria strains.</title>
        <authorList>
            <person name="Klenk H.-P."/>
        </authorList>
    </citation>
    <scope>NUCLEOTIDE SEQUENCE [LARGE SCALE GENOMIC DNA]</scope>
    <source>
        <strain evidence="4 5">DSM 19560</strain>
    </source>
</reference>
<dbReference type="Gene3D" id="1.10.275.10">
    <property type="entry name" value="Fumarase/aspartase (N-terminal domain)"/>
    <property type="match status" value="1"/>
</dbReference>
<comment type="caution">
    <text evidence="4">The sequence shown here is derived from an EMBL/GenBank/DDBJ whole genome shotgun (WGS) entry which is preliminary data.</text>
</comment>
<dbReference type="PANTHER" id="PTHR43172">
    <property type="entry name" value="ADENYLOSUCCINATE LYASE"/>
    <property type="match status" value="1"/>
</dbReference>
<evidence type="ECO:0000313" key="4">
    <source>
        <dbReference type="EMBL" id="TWE11365.1"/>
    </source>
</evidence>
<dbReference type="PRINTS" id="PR00149">
    <property type="entry name" value="FUMRATELYASE"/>
</dbReference>
<dbReference type="InterPro" id="IPR000362">
    <property type="entry name" value="Fumarate_lyase_fam"/>
</dbReference>
<dbReference type="InterPro" id="IPR022761">
    <property type="entry name" value="Fumarate_lyase_N"/>
</dbReference>
<dbReference type="EMBL" id="VIVQ01000001">
    <property type="protein sequence ID" value="TWE11365.1"/>
    <property type="molecule type" value="Genomic_DNA"/>
</dbReference>
<dbReference type="PROSITE" id="PS00163">
    <property type="entry name" value="FUMARATE_LYASES"/>
    <property type="match status" value="1"/>
</dbReference>
<protein>
    <submittedName>
        <fullName evidence="4">3-carboxy-cis,cis-muconate cycloisomerase</fullName>
    </submittedName>
</protein>
<evidence type="ECO:0000313" key="5">
    <source>
        <dbReference type="Proteomes" id="UP000318297"/>
    </source>
</evidence>
<evidence type="ECO:0000256" key="2">
    <source>
        <dbReference type="ARBA" id="ARBA00034772"/>
    </source>
</evidence>
<dbReference type="RefSeq" id="WP_170226311.1">
    <property type="nucleotide sequence ID" value="NZ_VIVQ01000001.1"/>
</dbReference>
<dbReference type="GO" id="GO:0016829">
    <property type="term" value="F:lyase activity"/>
    <property type="evidence" value="ECO:0007669"/>
    <property type="project" value="UniProtKB-KW"/>
</dbReference>
<keyword evidence="4" id="KW-0413">Isomerase</keyword>
<feature type="domain" description="Fumarate lyase N-terminal" evidence="3">
    <location>
        <begin position="69"/>
        <end position="295"/>
    </location>
</feature>
<gene>
    <name evidence="4" type="ORF">BKA23_0127</name>
</gene>
<accession>A0A561E6W1</accession>
<comment type="similarity">
    <text evidence="2">Belongs to the class-II fumarase/aspartase family.</text>
</comment>
<evidence type="ECO:0000259" key="3">
    <source>
        <dbReference type="Pfam" id="PF00206"/>
    </source>
</evidence>
<dbReference type="Proteomes" id="UP000318297">
    <property type="component" value="Unassembled WGS sequence"/>
</dbReference>
<dbReference type="AlphaFoldDB" id="A0A561E6W1"/>
<organism evidence="4 5">
    <name type="scientific">Rudaeicoccus suwonensis</name>
    <dbReference type="NCBI Taxonomy" id="657409"/>
    <lineage>
        <taxon>Bacteria</taxon>
        <taxon>Bacillati</taxon>
        <taxon>Actinomycetota</taxon>
        <taxon>Actinomycetes</taxon>
        <taxon>Micrococcales</taxon>
        <taxon>Dermacoccaceae</taxon>
        <taxon>Rudaeicoccus</taxon>
    </lineage>
</organism>
<evidence type="ECO:0000256" key="1">
    <source>
        <dbReference type="ARBA" id="ARBA00023239"/>
    </source>
</evidence>
<name>A0A561E6W1_9MICO</name>
<dbReference type="InterPro" id="IPR020557">
    <property type="entry name" value="Fumarate_lyase_CS"/>
</dbReference>
<dbReference type="InterPro" id="IPR008948">
    <property type="entry name" value="L-Aspartase-like"/>
</dbReference>
<proteinExistence type="inferred from homology"/>